<evidence type="ECO:0000256" key="1">
    <source>
        <dbReference type="ARBA" id="ARBA00001917"/>
    </source>
</evidence>
<proteinExistence type="predicted"/>
<dbReference type="GO" id="GO:0004152">
    <property type="term" value="F:dihydroorotate dehydrogenase activity"/>
    <property type="evidence" value="ECO:0007669"/>
    <property type="project" value="InterPro"/>
</dbReference>
<accession>I0I8Z0</accession>
<dbReference type="HOGENOM" id="CLU_042042_4_0_0"/>
<dbReference type="eggNOG" id="COG0167">
    <property type="taxonomic scope" value="Bacteria"/>
</dbReference>
<dbReference type="Proteomes" id="UP000007880">
    <property type="component" value="Chromosome"/>
</dbReference>
<dbReference type="EMBL" id="AP012337">
    <property type="protein sequence ID" value="BAM01728.1"/>
    <property type="molecule type" value="Genomic_DNA"/>
</dbReference>
<dbReference type="InterPro" id="IPR005720">
    <property type="entry name" value="Dihydroorotate_DH_cat"/>
</dbReference>
<evidence type="ECO:0000256" key="6">
    <source>
        <dbReference type="ARBA" id="ARBA00023002"/>
    </source>
</evidence>
<dbReference type="STRING" id="926550.CLDAP_36880"/>
<dbReference type="UniPathway" id="UPA00070"/>
<dbReference type="AlphaFoldDB" id="I0I8Z0"/>
<keyword evidence="9" id="KW-1185">Reference proteome</keyword>
<keyword evidence="3" id="KW-0285">Flavoprotein</keyword>
<dbReference type="KEGG" id="cap:CLDAP_36880"/>
<feature type="domain" description="Dihydroorotate dehydrogenase catalytic" evidence="7">
    <location>
        <begin position="93"/>
        <end position="289"/>
    </location>
</feature>
<dbReference type="SUPFAM" id="SSF51395">
    <property type="entry name" value="FMN-linked oxidoreductases"/>
    <property type="match status" value="1"/>
</dbReference>
<dbReference type="Pfam" id="PF01180">
    <property type="entry name" value="DHO_dh"/>
    <property type="match status" value="1"/>
</dbReference>
<protein>
    <submittedName>
        <fullName evidence="8">Dihydroorotate dehydrogenase family protein</fullName>
    </submittedName>
</protein>
<dbReference type="PATRIC" id="fig|926550.5.peg.3969"/>
<comment type="pathway">
    <text evidence="2">Pyrimidine metabolism; UMP biosynthesis via de novo pathway.</text>
</comment>
<evidence type="ECO:0000256" key="5">
    <source>
        <dbReference type="ARBA" id="ARBA00022975"/>
    </source>
</evidence>
<comment type="cofactor">
    <cofactor evidence="1">
        <name>FMN</name>
        <dbReference type="ChEBI" id="CHEBI:58210"/>
    </cofactor>
</comment>
<evidence type="ECO:0000256" key="2">
    <source>
        <dbReference type="ARBA" id="ARBA00004725"/>
    </source>
</evidence>
<dbReference type="PANTHER" id="PTHR48109:SF3">
    <property type="entry name" value="SLL0744 PROTEIN"/>
    <property type="match status" value="1"/>
</dbReference>
<evidence type="ECO:0000313" key="8">
    <source>
        <dbReference type="EMBL" id="BAM01728.1"/>
    </source>
</evidence>
<dbReference type="InterPro" id="IPR013785">
    <property type="entry name" value="Aldolase_TIM"/>
</dbReference>
<dbReference type="GO" id="GO:0006207">
    <property type="term" value="P:'de novo' pyrimidine nucleobase biosynthetic process"/>
    <property type="evidence" value="ECO:0007669"/>
    <property type="project" value="TreeGrafter"/>
</dbReference>
<dbReference type="PANTHER" id="PTHR48109">
    <property type="entry name" value="DIHYDROOROTATE DEHYDROGENASE (QUINONE), MITOCHONDRIAL-RELATED"/>
    <property type="match status" value="1"/>
</dbReference>
<dbReference type="GO" id="GO:0044205">
    <property type="term" value="P:'de novo' UMP biosynthetic process"/>
    <property type="evidence" value="ECO:0007669"/>
    <property type="project" value="UniProtKB-UniPathway"/>
</dbReference>
<dbReference type="RefSeq" id="WP_014434953.1">
    <property type="nucleotide sequence ID" value="NC_017079.1"/>
</dbReference>
<name>I0I8Z0_CALAS</name>
<dbReference type="InterPro" id="IPR050074">
    <property type="entry name" value="DHO_dehydrogenase"/>
</dbReference>
<evidence type="ECO:0000256" key="3">
    <source>
        <dbReference type="ARBA" id="ARBA00022630"/>
    </source>
</evidence>
<sequence>MVDLTTTYLGLKLKHPVVPSASPLSESLDKIKRLEDAGASAVVMYSLFEEQIVGESHLLDHYLSYGSESFAEALHYFPELDTYNVGPEGYLDLIRRAKESVAIPIIGSLNGVSTGGWVEYARMIEQAGADALELNIYYIPTDPALTGAEVEQMYLDVVHDVKANISIPLAVKVGPFFSSFANMAMRLAKAGADGLVIFNRFYQPDFDLERLEVVPNLTLSNSYELRLPLRWVSILYGKVPVDFAITRGVHTYEDVLKGVMAGASVTMMASELLRNGVQRIGLIVQEVARWLEEHEYQSLMQARGSMSQQNVAEPAAFERANYMKVLQSWKFDPTGVLLR</sequence>
<dbReference type="Gene3D" id="3.20.20.70">
    <property type="entry name" value="Aldolase class I"/>
    <property type="match status" value="1"/>
</dbReference>
<dbReference type="InterPro" id="IPR012135">
    <property type="entry name" value="Dihydroorotate_DH_1_2"/>
</dbReference>
<dbReference type="OrthoDB" id="9794954at2"/>
<organism evidence="8 9">
    <name type="scientific">Caldilinea aerophila (strain DSM 14535 / JCM 11387 / NBRC 104270 / STL-6-O1)</name>
    <dbReference type="NCBI Taxonomy" id="926550"/>
    <lineage>
        <taxon>Bacteria</taxon>
        <taxon>Bacillati</taxon>
        <taxon>Chloroflexota</taxon>
        <taxon>Caldilineae</taxon>
        <taxon>Caldilineales</taxon>
        <taxon>Caldilineaceae</taxon>
        <taxon>Caldilinea</taxon>
    </lineage>
</organism>
<evidence type="ECO:0000313" key="9">
    <source>
        <dbReference type="Proteomes" id="UP000007880"/>
    </source>
</evidence>
<keyword evidence="4" id="KW-0288">FMN</keyword>
<dbReference type="PIRSF" id="PIRSF000164">
    <property type="entry name" value="DHO_oxidase"/>
    <property type="match status" value="1"/>
</dbReference>
<keyword evidence="6" id="KW-0560">Oxidoreductase</keyword>
<dbReference type="GO" id="GO:0005737">
    <property type="term" value="C:cytoplasm"/>
    <property type="evidence" value="ECO:0007669"/>
    <property type="project" value="InterPro"/>
</dbReference>
<dbReference type="CDD" id="cd04739">
    <property type="entry name" value="DHOD_like"/>
    <property type="match status" value="1"/>
</dbReference>
<gene>
    <name evidence="8" type="ordered locus">CLDAP_36880</name>
</gene>
<evidence type="ECO:0000256" key="4">
    <source>
        <dbReference type="ARBA" id="ARBA00022643"/>
    </source>
</evidence>
<dbReference type="NCBIfam" id="NF005741">
    <property type="entry name" value="PRK07565.1"/>
    <property type="match status" value="1"/>
</dbReference>
<evidence type="ECO:0000259" key="7">
    <source>
        <dbReference type="Pfam" id="PF01180"/>
    </source>
</evidence>
<keyword evidence="5" id="KW-0665">Pyrimidine biosynthesis</keyword>
<reference evidence="8 9" key="1">
    <citation type="submission" date="2012-02" db="EMBL/GenBank/DDBJ databases">
        <title>Complete genome sequence of Caldilinea aerophila DSM 14535 (= NBRC 102666).</title>
        <authorList>
            <person name="Oguchi A."/>
            <person name="Hosoyama A."/>
            <person name="Sekine M."/>
            <person name="Fukai R."/>
            <person name="Kato Y."/>
            <person name="Nakamura S."/>
            <person name="Hanada S."/>
            <person name="Yamazaki S."/>
            <person name="Fujita N."/>
        </authorList>
    </citation>
    <scope>NUCLEOTIDE SEQUENCE [LARGE SCALE GENOMIC DNA]</scope>
    <source>
        <strain evidence="9">DSM 14535 / JCM 11387 / NBRC 104270 / STL-6-O1</strain>
    </source>
</reference>